<proteinExistence type="inferred from homology"/>
<dbReference type="InterPro" id="IPR002180">
    <property type="entry name" value="LS/RS"/>
</dbReference>
<evidence type="ECO:0000256" key="2">
    <source>
        <dbReference type="ARBA" id="ARBA00007424"/>
    </source>
</evidence>
<dbReference type="SUPFAM" id="SSF52121">
    <property type="entry name" value="Lumazine synthase"/>
    <property type="match status" value="1"/>
</dbReference>
<reference evidence="7" key="1">
    <citation type="journal article" date="2020" name="Stud. Mycol.">
        <title>101 Dothideomycetes genomes: a test case for predicting lifestyles and emergence of pathogens.</title>
        <authorList>
            <person name="Haridas S."/>
            <person name="Albert R."/>
            <person name="Binder M."/>
            <person name="Bloem J."/>
            <person name="Labutti K."/>
            <person name="Salamov A."/>
            <person name="Andreopoulos B."/>
            <person name="Baker S."/>
            <person name="Barry K."/>
            <person name="Bills G."/>
            <person name="Bluhm B."/>
            <person name="Cannon C."/>
            <person name="Castanera R."/>
            <person name="Culley D."/>
            <person name="Daum C."/>
            <person name="Ezra D."/>
            <person name="Gonzalez J."/>
            <person name="Henrissat B."/>
            <person name="Kuo A."/>
            <person name="Liang C."/>
            <person name="Lipzen A."/>
            <person name="Lutzoni F."/>
            <person name="Magnuson J."/>
            <person name="Mondo S."/>
            <person name="Nolan M."/>
            <person name="Ohm R."/>
            <person name="Pangilinan J."/>
            <person name="Park H.-J."/>
            <person name="Ramirez L."/>
            <person name="Alfaro M."/>
            <person name="Sun H."/>
            <person name="Tritt A."/>
            <person name="Yoshinaga Y."/>
            <person name="Zwiers L.-H."/>
            <person name="Turgeon B."/>
            <person name="Goodwin S."/>
            <person name="Spatafora J."/>
            <person name="Crous P."/>
            <person name="Grigoriev I."/>
        </authorList>
    </citation>
    <scope>NUCLEOTIDE SEQUENCE</scope>
    <source>
        <strain evidence="7">CBS 675.92</strain>
    </source>
</reference>
<organism evidence="7 8">
    <name type="scientific">Byssothecium circinans</name>
    <dbReference type="NCBI Taxonomy" id="147558"/>
    <lineage>
        <taxon>Eukaryota</taxon>
        <taxon>Fungi</taxon>
        <taxon>Dikarya</taxon>
        <taxon>Ascomycota</taxon>
        <taxon>Pezizomycotina</taxon>
        <taxon>Dothideomycetes</taxon>
        <taxon>Pleosporomycetidae</taxon>
        <taxon>Pleosporales</taxon>
        <taxon>Massarineae</taxon>
        <taxon>Massarinaceae</taxon>
        <taxon>Byssothecium</taxon>
    </lineage>
</organism>
<dbReference type="GO" id="GO:0005758">
    <property type="term" value="C:mitochondrial intermembrane space"/>
    <property type="evidence" value="ECO:0007669"/>
    <property type="project" value="TreeGrafter"/>
</dbReference>
<protein>
    <recommendedName>
        <fullName evidence="3">6,7-dimethyl-8-ribityllumazine synthase</fullName>
        <ecNumber evidence="3">2.5.1.78</ecNumber>
    </recommendedName>
</protein>
<comment type="pathway">
    <text evidence="1">Cofactor biosynthesis; riboflavin biosynthesis; riboflavin from 2-hydroxy-3-oxobutyl phosphate and 5-amino-6-(D-ribitylamino)uracil: step 1/2.</text>
</comment>
<evidence type="ECO:0000313" key="8">
    <source>
        <dbReference type="Proteomes" id="UP000800035"/>
    </source>
</evidence>
<evidence type="ECO:0000256" key="1">
    <source>
        <dbReference type="ARBA" id="ARBA00004917"/>
    </source>
</evidence>
<comment type="similarity">
    <text evidence="2">Belongs to the DMRL synthase family.</text>
</comment>
<dbReference type="PANTHER" id="PTHR21058:SF0">
    <property type="entry name" value="6,7-DIMETHYL-8-RIBITYLLUMAZINE SYNTHASE"/>
    <property type="match status" value="1"/>
</dbReference>
<dbReference type="Proteomes" id="UP000800035">
    <property type="component" value="Unassembled WGS sequence"/>
</dbReference>
<dbReference type="InterPro" id="IPR034964">
    <property type="entry name" value="LS"/>
</dbReference>
<dbReference type="EC" id="2.5.1.78" evidence="3"/>
<dbReference type="OrthoDB" id="2965at2759"/>
<dbReference type="InterPro" id="IPR036467">
    <property type="entry name" value="LS/RS_sf"/>
</dbReference>
<name>A0A6A5TF66_9PLEO</name>
<dbReference type="GO" id="GO:0009231">
    <property type="term" value="P:riboflavin biosynthetic process"/>
    <property type="evidence" value="ECO:0007669"/>
    <property type="project" value="UniProtKB-UniPathway"/>
</dbReference>
<evidence type="ECO:0000256" key="4">
    <source>
        <dbReference type="ARBA" id="ARBA00022619"/>
    </source>
</evidence>
<evidence type="ECO:0000256" key="5">
    <source>
        <dbReference type="ARBA" id="ARBA00022679"/>
    </source>
</evidence>
<feature type="non-terminal residue" evidence="7">
    <location>
        <position position="91"/>
    </location>
</feature>
<dbReference type="EMBL" id="ML977026">
    <property type="protein sequence ID" value="KAF1950399.1"/>
    <property type="molecule type" value="Genomic_DNA"/>
</dbReference>
<keyword evidence="5" id="KW-0808">Transferase</keyword>
<dbReference type="UniPathway" id="UPA00275">
    <property type="reaction ID" value="UER00404"/>
</dbReference>
<evidence type="ECO:0000313" key="7">
    <source>
        <dbReference type="EMBL" id="KAF1950399.1"/>
    </source>
</evidence>
<dbReference type="GO" id="GO:0000906">
    <property type="term" value="F:6,7-dimethyl-8-ribityllumazine synthase activity"/>
    <property type="evidence" value="ECO:0007669"/>
    <property type="project" value="UniProtKB-EC"/>
</dbReference>
<dbReference type="AlphaFoldDB" id="A0A6A5TF66"/>
<dbReference type="Gene3D" id="3.40.50.960">
    <property type="entry name" value="Lumazine/riboflavin synthase"/>
    <property type="match status" value="1"/>
</dbReference>
<keyword evidence="4" id="KW-0686">Riboflavin biosynthesis</keyword>
<evidence type="ECO:0000256" key="6">
    <source>
        <dbReference type="ARBA" id="ARBA00048785"/>
    </source>
</evidence>
<sequence length="91" mass="9790">MATLKGPGEPKKYDGSGLRIGIIHARWNATLIDALLEGAKKALKDAGVRDENVVVQSVPGSYELPYAVKQYVPTHALRSACLRASCERVGI</sequence>
<dbReference type="PANTHER" id="PTHR21058">
    <property type="entry name" value="6,7-DIMETHYL-8-RIBITYLLUMAZINE SYNTHASE DMRL SYNTHASE LUMAZINE SYNTHASE"/>
    <property type="match status" value="1"/>
</dbReference>
<accession>A0A6A5TF66</accession>
<gene>
    <name evidence="7" type="ORF">CC80DRAFT_496845</name>
</gene>
<evidence type="ECO:0000256" key="3">
    <source>
        <dbReference type="ARBA" id="ARBA00012664"/>
    </source>
</evidence>
<keyword evidence="8" id="KW-1185">Reference proteome</keyword>
<dbReference type="GO" id="GO:0009349">
    <property type="term" value="C:riboflavin synthase complex"/>
    <property type="evidence" value="ECO:0007669"/>
    <property type="project" value="InterPro"/>
</dbReference>
<dbReference type="Pfam" id="PF00885">
    <property type="entry name" value="DMRL_synthase"/>
    <property type="match status" value="1"/>
</dbReference>
<comment type="catalytic activity">
    <reaction evidence="6">
        <text>(2S)-2-hydroxy-3-oxobutyl phosphate + 5-amino-6-(D-ribitylamino)uracil = 6,7-dimethyl-8-(1-D-ribityl)lumazine + phosphate + 2 H2O + H(+)</text>
        <dbReference type="Rhea" id="RHEA:26152"/>
        <dbReference type="ChEBI" id="CHEBI:15377"/>
        <dbReference type="ChEBI" id="CHEBI:15378"/>
        <dbReference type="ChEBI" id="CHEBI:15934"/>
        <dbReference type="ChEBI" id="CHEBI:43474"/>
        <dbReference type="ChEBI" id="CHEBI:58201"/>
        <dbReference type="ChEBI" id="CHEBI:58830"/>
        <dbReference type="EC" id="2.5.1.78"/>
    </reaction>
</comment>